<evidence type="ECO:0000256" key="3">
    <source>
        <dbReference type="ARBA" id="ARBA00012438"/>
    </source>
</evidence>
<evidence type="ECO:0000313" key="12">
    <source>
        <dbReference type="EMBL" id="NIA52869.1"/>
    </source>
</evidence>
<dbReference type="InterPro" id="IPR005467">
    <property type="entry name" value="His_kinase_dom"/>
</dbReference>
<dbReference type="Pfam" id="PF00512">
    <property type="entry name" value="HisKA"/>
    <property type="match status" value="1"/>
</dbReference>
<dbReference type="InterPro" id="IPR013727">
    <property type="entry name" value="2CSK_N"/>
</dbReference>
<evidence type="ECO:0000256" key="10">
    <source>
        <dbReference type="SAM" id="Phobius"/>
    </source>
</evidence>
<keyword evidence="4" id="KW-0597">Phosphoprotein</keyword>
<dbReference type="SMART" id="SM00387">
    <property type="entry name" value="HATPase_c"/>
    <property type="match status" value="1"/>
</dbReference>
<evidence type="ECO:0000256" key="1">
    <source>
        <dbReference type="ARBA" id="ARBA00000085"/>
    </source>
</evidence>
<evidence type="ECO:0000313" key="13">
    <source>
        <dbReference type="Proteomes" id="UP000716322"/>
    </source>
</evidence>
<evidence type="ECO:0000256" key="8">
    <source>
        <dbReference type="ARBA" id="ARBA00022989"/>
    </source>
</evidence>
<dbReference type="InterPro" id="IPR036890">
    <property type="entry name" value="HATPase_C_sf"/>
</dbReference>
<evidence type="ECO:0000256" key="6">
    <source>
        <dbReference type="ARBA" id="ARBA00022692"/>
    </source>
</evidence>
<comment type="catalytic activity">
    <reaction evidence="1">
        <text>ATP + protein L-histidine = ADP + protein N-phospho-L-histidine.</text>
        <dbReference type="EC" id="2.7.13.3"/>
    </reaction>
</comment>
<keyword evidence="7 12" id="KW-0418">Kinase</keyword>
<comment type="subcellular location">
    <subcellularLocation>
        <location evidence="2">Membrane</location>
    </subcellularLocation>
</comment>
<dbReference type="RefSeq" id="WP_166856846.1">
    <property type="nucleotide sequence ID" value="NZ_JAAQOM010000002.1"/>
</dbReference>
<dbReference type="InterPro" id="IPR004358">
    <property type="entry name" value="Sig_transdc_His_kin-like_C"/>
</dbReference>
<evidence type="ECO:0000256" key="2">
    <source>
        <dbReference type="ARBA" id="ARBA00004370"/>
    </source>
</evidence>
<dbReference type="CDD" id="cd00075">
    <property type="entry name" value="HATPase"/>
    <property type="match status" value="1"/>
</dbReference>
<evidence type="ECO:0000256" key="4">
    <source>
        <dbReference type="ARBA" id="ARBA00022553"/>
    </source>
</evidence>
<dbReference type="Pfam" id="PF02518">
    <property type="entry name" value="HATPase_c"/>
    <property type="match status" value="1"/>
</dbReference>
<keyword evidence="8 10" id="KW-1133">Transmembrane helix</keyword>
<gene>
    <name evidence="12" type="ORF">HAV22_04275</name>
</gene>
<dbReference type="Gene3D" id="1.10.287.130">
    <property type="match status" value="1"/>
</dbReference>
<dbReference type="SUPFAM" id="SSF55874">
    <property type="entry name" value="ATPase domain of HSP90 chaperone/DNA topoisomerase II/histidine kinase"/>
    <property type="match status" value="1"/>
</dbReference>
<dbReference type="InterPro" id="IPR003594">
    <property type="entry name" value="HATPase_dom"/>
</dbReference>
<dbReference type="InterPro" id="IPR003661">
    <property type="entry name" value="HisK_dim/P_dom"/>
</dbReference>
<dbReference type="Pfam" id="PF08521">
    <property type="entry name" value="2CSK_N"/>
    <property type="match status" value="1"/>
</dbReference>
<dbReference type="CDD" id="cd00082">
    <property type="entry name" value="HisKA"/>
    <property type="match status" value="1"/>
</dbReference>
<evidence type="ECO:0000256" key="7">
    <source>
        <dbReference type="ARBA" id="ARBA00022777"/>
    </source>
</evidence>
<name>A0ABX0P8I1_9BURK</name>
<dbReference type="SUPFAM" id="SSF47384">
    <property type="entry name" value="Homodimeric domain of signal transducing histidine kinase"/>
    <property type="match status" value="1"/>
</dbReference>
<protein>
    <recommendedName>
        <fullName evidence="3">histidine kinase</fullName>
        <ecNumber evidence="3">2.7.13.3</ecNumber>
    </recommendedName>
</protein>
<dbReference type="PROSITE" id="PS50109">
    <property type="entry name" value="HIS_KIN"/>
    <property type="match status" value="1"/>
</dbReference>
<dbReference type="GO" id="GO:0016301">
    <property type="term" value="F:kinase activity"/>
    <property type="evidence" value="ECO:0007669"/>
    <property type="project" value="UniProtKB-KW"/>
</dbReference>
<evidence type="ECO:0000256" key="9">
    <source>
        <dbReference type="ARBA" id="ARBA00023136"/>
    </source>
</evidence>
<dbReference type="SMART" id="SM00388">
    <property type="entry name" value="HisKA"/>
    <property type="match status" value="1"/>
</dbReference>
<dbReference type="EMBL" id="JAAQOM010000002">
    <property type="protein sequence ID" value="NIA52869.1"/>
    <property type="molecule type" value="Genomic_DNA"/>
</dbReference>
<proteinExistence type="predicted"/>
<feature type="transmembrane region" description="Helical" evidence="10">
    <location>
        <begin position="26"/>
        <end position="46"/>
    </location>
</feature>
<keyword evidence="13" id="KW-1185">Reference proteome</keyword>
<dbReference type="PANTHER" id="PTHR45436">
    <property type="entry name" value="SENSOR HISTIDINE KINASE YKOH"/>
    <property type="match status" value="1"/>
</dbReference>
<feature type="domain" description="Histidine kinase" evidence="11">
    <location>
        <begin position="276"/>
        <end position="501"/>
    </location>
</feature>
<dbReference type="Gene3D" id="3.30.565.10">
    <property type="entry name" value="Histidine kinase-like ATPase, C-terminal domain"/>
    <property type="match status" value="1"/>
</dbReference>
<keyword evidence="9 10" id="KW-0472">Membrane</keyword>
<feature type="transmembrane region" description="Helical" evidence="10">
    <location>
        <begin position="192"/>
        <end position="214"/>
    </location>
</feature>
<sequence length="501" mass="54531">MDDRPERGSPRPFRLRPRTLSLRRQLVAWVLLPQLVLWGAGGWATYRLAVRYVNQAADATLSQATRALARRVKPIENGLLIDFPRAAQEVLETDPNDRLFYMVSTPPGEFILGNNSIPMPPPAMRPRLNDPYFYDGELLPSGAAAQRQAGPAIKVRIAALYLPYDEPGGKRQWMLVQVARNMAHREDIFKMILIDTLLPLSALIPLMTLIVWIGTGAGLAPLVRLRKEVEGRSPIDLAPLHIESAPQEVRSLVRALNELLASVRQNVDTQKRFIADAAHQLRTPLAGLKSQTALAIAATDDPALVARLKLVDQSASRGAHLINQLLMLARADPDVVAPADRAPLNVQAFVQDIVAEWVPRAMRAHVDLGMDDTALPGADAPPHIKANALLLREALTNLIDNAIKYSGQDAAHGTRHGGEVTVGVATDDADVLIVVADNGPGIPPADRARVFERFVRATDQGEGCGLGLAIVRDIVAQHGGTVDLQDAEPHGLKVVIRLPRL</sequence>
<dbReference type="PRINTS" id="PR00344">
    <property type="entry name" value="BCTRLSENSOR"/>
</dbReference>
<keyword evidence="5" id="KW-0808">Transferase</keyword>
<organism evidence="12 13">
    <name type="scientific">Telluria antibiotica</name>
    <dbReference type="NCBI Taxonomy" id="2717319"/>
    <lineage>
        <taxon>Bacteria</taxon>
        <taxon>Pseudomonadati</taxon>
        <taxon>Pseudomonadota</taxon>
        <taxon>Betaproteobacteria</taxon>
        <taxon>Burkholderiales</taxon>
        <taxon>Oxalobacteraceae</taxon>
        <taxon>Telluria group</taxon>
        <taxon>Telluria</taxon>
    </lineage>
</organism>
<reference evidence="12 13" key="1">
    <citation type="submission" date="2020-03" db="EMBL/GenBank/DDBJ databases">
        <title>Genome sequence of strain Massilia sp. TW-1.</title>
        <authorList>
            <person name="Chaudhary D.K."/>
        </authorList>
    </citation>
    <scope>NUCLEOTIDE SEQUENCE [LARGE SCALE GENOMIC DNA]</scope>
    <source>
        <strain evidence="12 13">TW-1</strain>
    </source>
</reference>
<dbReference type="Proteomes" id="UP000716322">
    <property type="component" value="Unassembled WGS sequence"/>
</dbReference>
<keyword evidence="6 10" id="KW-0812">Transmembrane</keyword>
<accession>A0ABX0P8I1</accession>
<evidence type="ECO:0000256" key="5">
    <source>
        <dbReference type="ARBA" id="ARBA00022679"/>
    </source>
</evidence>
<dbReference type="PANTHER" id="PTHR45436:SF1">
    <property type="entry name" value="SENSOR PROTEIN QSEC"/>
    <property type="match status" value="1"/>
</dbReference>
<comment type="caution">
    <text evidence="12">The sequence shown here is derived from an EMBL/GenBank/DDBJ whole genome shotgun (WGS) entry which is preliminary data.</text>
</comment>
<dbReference type="InterPro" id="IPR050428">
    <property type="entry name" value="TCS_sensor_his_kinase"/>
</dbReference>
<dbReference type="InterPro" id="IPR036097">
    <property type="entry name" value="HisK_dim/P_sf"/>
</dbReference>
<dbReference type="EC" id="2.7.13.3" evidence="3"/>
<evidence type="ECO:0000259" key="11">
    <source>
        <dbReference type="PROSITE" id="PS50109"/>
    </source>
</evidence>